<dbReference type="PIRSF" id="PIRSF005902">
    <property type="entry name" value="DNase_TatD"/>
    <property type="match status" value="1"/>
</dbReference>
<dbReference type="RefSeq" id="XP_004345367.1">
    <property type="nucleotide sequence ID" value="XM_004345317.1"/>
</dbReference>
<dbReference type="PANTHER" id="PTHR10060">
    <property type="entry name" value="TATD FAMILY DEOXYRIBONUCLEASE"/>
    <property type="match status" value="1"/>
</dbReference>
<organism evidence="6 7">
    <name type="scientific">Acanthamoeba castellanii (strain ATCC 30010 / Neff)</name>
    <dbReference type="NCBI Taxonomy" id="1257118"/>
    <lineage>
        <taxon>Eukaryota</taxon>
        <taxon>Amoebozoa</taxon>
        <taxon>Discosea</taxon>
        <taxon>Longamoebia</taxon>
        <taxon>Centramoebida</taxon>
        <taxon>Acanthamoebidae</taxon>
        <taxon>Acanthamoeba</taxon>
    </lineage>
</organism>
<proteinExistence type="inferred from homology"/>
<gene>
    <name evidence="6" type="ORF">ACA1_024420</name>
</gene>
<feature type="binding site" evidence="5">
    <location>
        <position position="119"/>
    </location>
    <ligand>
        <name>a divalent metal cation</name>
        <dbReference type="ChEBI" id="CHEBI:60240"/>
        <label>1</label>
    </ligand>
</feature>
<evidence type="ECO:0000256" key="1">
    <source>
        <dbReference type="ARBA" id="ARBA00009275"/>
    </source>
</evidence>
<dbReference type="SUPFAM" id="SSF51556">
    <property type="entry name" value="Metallo-dependent hydrolases"/>
    <property type="match status" value="1"/>
</dbReference>
<dbReference type="InterPro" id="IPR018228">
    <property type="entry name" value="DNase_TatD-rel_CS"/>
</dbReference>
<dbReference type="KEGG" id="acan:ACA1_024420"/>
<evidence type="ECO:0000256" key="3">
    <source>
        <dbReference type="ARBA" id="ARBA00022723"/>
    </source>
</evidence>
<dbReference type="GO" id="GO:0005829">
    <property type="term" value="C:cytosol"/>
    <property type="evidence" value="ECO:0007669"/>
    <property type="project" value="TreeGrafter"/>
</dbReference>
<keyword evidence="2" id="KW-0540">Nuclease</keyword>
<dbReference type="CDD" id="cd01310">
    <property type="entry name" value="TatD_DNAse"/>
    <property type="match status" value="1"/>
</dbReference>
<dbReference type="GO" id="GO:0008296">
    <property type="term" value="F:3'-5'-DNA exonuclease activity"/>
    <property type="evidence" value="ECO:0007669"/>
    <property type="project" value="TreeGrafter"/>
</dbReference>
<evidence type="ECO:0000313" key="7">
    <source>
        <dbReference type="Proteomes" id="UP000011083"/>
    </source>
</evidence>
<dbReference type="PANTHER" id="PTHR10060:SF15">
    <property type="entry name" value="DEOXYRIBONUCLEASE TATDN1"/>
    <property type="match status" value="1"/>
</dbReference>
<dbReference type="GO" id="GO:0046872">
    <property type="term" value="F:metal ion binding"/>
    <property type="evidence" value="ECO:0007669"/>
    <property type="project" value="UniProtKB-KW"/>
</dbReference>
<dbReference type="InterPro" id="IPR001130">
    <property type="entry name" value="TatD-like"/>
</dbReference>
<evidence type="ECO:0000313" key="6">
    <source>
        <dbReference type="EMBL" id="ELR21241.1"/>
    </source>
</evidence>
<feature type="binding site" evidence="5">
    <location>
        <position position="181"/>
    </location>
    <ligand>
        <name>a divalent metal cation</name>
        <dbReference type="ChEBI" id="CHEBI:60240"/>
        <label>2</label>
    </ligand>
</feature>
<dbReference type="InterPro" id="IPR032466">
    <property type="entry name" value="Metal_Hydrolase"/>
</dbReference>
<dbReference type="Gene3D" id="3.20.20.140">
    <property type="entry name" value="Metal-dependent hydrolases"/>
    <property type="match status" value="1"/>
</dbReference>
<protein>
    <submittedName>
        <fullName evidence="6">TatD DNase domain containing 1, putative</fullName>
    </submittedName>
</protein>
<feature type="non-terminal residue" evidence="6">
    <location>
        <position position="1"/>
    </location>
</feature>
<evidence type="ECO:0000256" key="5">
    <source>
        <dbReference type="PIRSR" id="PIRSR005902-1"/>
    </source>
</evidence>
<accession>L8H9Z1</accession>
<dbReference type="OMA" id="CSDIFFE"/>
<feature type="binding site" evidence="5">
    <location>
        <position position="156"/>
    </location>
    <ligand>
        <name>a divalent metal cation</name>
        <dbReference type="ChEBI" id="CHEBI:60240"/>
        <label>2</label>
    </ligand>
</feature>
<feature type="binding site" evidence="5">
    <location>
        <position position="23"/>
    </location>
    <ligand>
        <name>a divalent metal cation</name>
        <dbReference type="ChEBI" id="CHEBI:60240"/>
        <label>1</label>
    </ligand>
</feature>
<dbReference type="OrthoDB" id="6079689at2759"/>
<reference evidence="6 7" key="1">
    <citation type="journal article" date="2013" name="Genome Biol.">
        <title>Genome of Acanthamoeba castellanii highlights extensive lateral gene transfer and early evolution of tyrosine kinase signaling.</title>
        <authorList>
            <person name="Clarke M."/>
            <person name="Lohan A.J."/>
            <person name="Liu B."/>
            <person name="Lagkouvardos I."/>
            <person name="Roy S."/>
            <person name="Zafar N."/>
            <person name="Bertelli C."/>
            <person name="Schilde C."/>
            <person name="Kianianmomeni A."/>
            <person name="Burglin T.R."/>
            <person name="Frech C."/>
            <person name="Turcotte B."/>
            <person name="Kopec K.O."/>
            <person name="Synnott J.M."/>
            <person name="Choo C."/>
            <person name="Paponov I."/>
            <person name="Finkler A."/>
            <person name="Soon Heng Tan C."/>
            <person name="Hutchins A.P."/>
            <person name="Weinmeier T."/>
            <person name="Rattei T."/>
            <person name="Chu J.S."/>
            <person name="Gimenez G."/>
            <person name="Irimia M."/>
            <person name="Rigden D.J."/>
            <person name="Fitzpatrick D.A."/>
            <person name="Lorenzo-Morales J."/>
            <person name="Bateman A."/>
            <person name="Chiu C.H."/>
            <person name="Tang P."/>
            <person name="Hegemann P."/>
            <person name="Fromm H."/>
            <person name="Raoult D."/>
            <person name="Greub G."/>
            <person name="Miranda-Saavedra D."/>
            <person name="Chen N."/>
            <person name="Nash P."/>
            <person name="Ginger M.L."/>
            <person name="Horn M."/>
            <person name="Schaap P."/>
            <person name="Caler L."/>
            <person name="Loftus B."/>
        </authorList>
    </citation>
    <scope>NUCLEOTIDE SEQUENCE [LARGE SCALE GENOMIC DNA]</scope>
    <source>
        <strain evidence="6 7">Neff</strain>
    </source>
</reference>
<sequence>KMETKPQFIDIGANLTDESFRGHYNGKQYHPDDFEAVLGRAWEAGVERVMVTAGRLQEVKEALQLVDKHDRLYTTVGVHPTRCDEFEAWEGGAEDYLQQLLALALPEGKPHPKIVAVGEFGLDYDRLQFCSKETQLKYFEAQFELVEKTGLPLFLHMRNACDDFIEVVKRNRHKFSNGVVHSFTGTMEEMQALVALDLFIGINGCSLKMNSTQTKENLDVVCAIPEDRIMIETDAPYCDIRNTHAGAKLVSTKWPSVGVTHVSCGDYPRQVMEVVAGARGVGLEELAAKIHTNTRRVFFP</sequence>
<dbReference type="Proteomes" id="UP000011083">
    <property type="component" value="Unassembled WGS sequence"/>
</dbReference>
<dbReference type="AlphaFoldDB" id="L8H9Z1"/>
<dbReference type="Pfam" id="PF01026">
    <property type="entry name" value="TatD_DNase"/>
    <property type="match status" value="1"/>
</dbReference>
<name>L8H9Z1_ACACF</name>
<dbReference type="VEuPathDB" id="AmoebaDB:ACA1_024420"/>
<evidence type="ECO:0000256" key="4">
    <source>
        <dbReference type="ARBA" id="ARBA00022801"/>
    </source>
</evidence>
<evidence type="ECO:0000256" key="2">
    <source>
        <dbReference type="ARBA" id="ARBA00022722"/>
    </source>
</evidence>
<keyword evidence="3 5" id="KW-0479">Metal-binding</keyword>
<dbReference type="PROSITE" id="PS01090">
    <property type="entry name" value="TATD_2"/>
    <property type="match status" value="1"/>
</dbReference>
<dbReference type="GeneID" id="14922127"/>
<keyword evidence="4" id="KW-0378">Hydrolase</keyword>
<keyword evidence="7" id="KW-1185">Reference proteome</keyword>
<feature type="binding site" evidence="5">
    <location>
        <position position="234"/>
    </location>
    <ligand>
        <name>a divalent metal cation</name>
        <dbReference type="ChEBI" id="CHEBI:60240"/>
        <label>1</label>
    </ligand>
</feature>
<dbReference type="PROSITE" id="PS01091">
    <property type="entry name" value="TATD_3"/>
    <property type="match status" value="1"/>
</dbReference>
<comment type="similarity">
    <text evidence="1">Belongs to the metallo-dependent hydrolases superfamily. TatD-type hydrolase family.</text>
</comment>
<dbReference type="InterPro" id="IPR050891">
    <property type="entry name" value="TatD-type_Hydrolase"/>
</dbReference>
<dbReference type="EMBL" id="KB007906">
    <property type="protein sequence ID" value="ELR21241.1"/>
    <property type="molecule type" value="Genomic_DNA"/>
</dbReference>